<dbReference type="EC" id="2.4.1.11" evidence="3"/>
<accession>A0A517M828</accession>
<name>A0A517M828_9BACT</name>
<organism evidence="3 4">
    <name type="scientific">Rosistilla ulvae</name>
    <dbReference type="NCBI Taxonomy" id="1930277"/>
    <lineage>
        <taxon>Bacteria</taxon>
        <taxon>Pseudomonadati</taxon>
        <taxon>Planctomycetota</taxon>
        <taxon>Planctomycetia</taxon>
        <taxon>Pirellulales</taxon>
        <taxon>Pirellulaceae</taxon>
        <taxon>Rosistilla</taxon>
    </lineage>
</organism>
<dbReference type="InterPro" id="IPR050194">
    <property type="entry name" value="Glycosyltransferase_grp1"/>
</dbReference>
<dbReference type="InterPro" id="IPR028098">
    <property type="entry name" value="Glyco_trans_4-like_N"/>
</dbReference>
<protein>
    <submittedName>
        <fullName evidence="3">Glycogen synthase</fullName>
        <ecNumber evidence="3">2.4.1.11</ecNumber>
    </submittedName>
</protein>
<dbReference type="SUPFAM" id="SSF53756">
    <property type="entry name" value="UDP-Glycosyltransferase/glycogen phosphorylase"/>
    <property type="match status" value="1"/>
</dbReference>
<dbReference type="AlphaFoldDB" id="A0A517M828"/>
<dbReference type="GO" id="GO:0004373">
    <property type="term" value="F:alpha-1,4-glucan glucosyltransferase (UDP-glucose donor) activity"/>
    <property type="evidence" value="ECO:0007669"/>
    <property type="project" value="UniProtKB-EC"/>
</dbReference>
<evidence type="ECO:0000259" key="1">
    <source>
        <dbReference type="Pfam" id="PF00534"/>
    </source>
</evidence>
<dbReference type="InterPro" id="IPR001296">
    <property type="entry name" value="Glyco_trans_1"/>
</dbReference>
<dbReference type="KEGG" id="ruv:EC9_52540"/>
<feature type="domain" description="Glycosyltransferase subfamily 4-like N-terminal" evidence="2">
    <location>
        <begin position="24"/>
        <end position="195"/>
    </location>
</feature>
<proteinExistence type="predicted"/>
<feature type="domain" description="Glycosyl transferase family 1" evidence="1">
    <location>
        <begin position="226"/>
        <end position="388"/>
    </location>
</feature>
<keyword evidence="4" id="KW-1185">Reference proteome</keyword>
<dbReference type="Pfam" id="PF13439">
    <property type="entry name" value="Glyco_transf_4"/>
    <property type="match status" value="1"/>
</dbReference>
<dbReference type="Pfam" id="PF00534">
    <property type="entry name" value="Glycos_transf_1"/>
    <property type="match status" value="1"/>
</dbReference>
<keyword evidence="3" id="KW-0808">Transferase</keyword>
<evidence type="ECO:0000313" key="3">
    <source>
        <dbReference type="EMBL" id="QDS91035.1"/>
    </source>
</evidence>
<dbReference type="OrthoDB" id="9806653at2"/>
<reference evidence="3 4" key="1">
    <citation type="submission" date="2019-02" db="EMBL/GenBank/DDBJ databases">
        <title>Deep-cultivation of Planctomycetes and their phenomic and genomic characterization uncovers novel biology.</title>
        <authorList>
            <person name="Wiegand S."/>
            <person name="Jogler M."/>
            <person name="Boedeker C."/>
            <person name="Pinto D."/>
            <person name="Vollmers J."/>
            <person name="Rivas-Marin E."/>
            <person name="Kohn T."/>
            <person name="Peeters S.H."/>
            <person name="Heuer A."/>
            <person name="Rast P."/>
            <person name="Oberbeckmann S."/>
            <person name="Bunk B."/>
            <person name="Jeske O."/>
            <person name="Meyerdierks A."/>
            <person name="Storesund J.E."/>
            <person name="Kallscheuer N."/>
            <person name="Luecker S."/>
            <person name="Lage O.M."/>
            <person name="Pohl T."/>
            <person name="Merkel B.J."/>
            <person name="Hornburger P."/>
            <person name="Mueller R.-W."/>
            <person name="Bruemmer F."/>
            <person name="Labrenz M."/>
            <person name="Spormann A.M."/>
            <person name="Op den Camp H."/>
            <person name="Overmann J."/>
            <person name="Amann R."/>
            <person name="Jetten M.S.M."/>
            <person name="Mascher T."/>
            <person name="Medema M.H."/>
            <person name="Devos D.P."/>
            <person name="Kaster A.-K."/>
            <person name="Ovreas L."/>
            <person name="Rohde M."/>
            <person name="Galperin M.Y."/>
            <person name="Jogler C."/>
        </authorList>
    </citation>
    <scope>NUCLEOTIDE SEQUENCE [LARGE SCALE GENOMIC DNA]</scope>
    <source>
        <strain evidence="3 4">EC9</strain>
    </source>
</reference>
<dbReference type="PANTHER" id="PTHR45947:SF15">
    <property type="entry name" value="TEICHURONIC ACID BIOSYNTHESIS GLYCOSYLTRANSFERASE TUAC-RELATED"/>
    <property type="match status" value="1"/>
</dbReference>
<dbReference type="Proteomes" id="UP000319557">
    <property type="component" value="Chromosome"/>
</dbReference>
<dbReference type="RefSeq" id="WP_145348737.1">
    <property type="nucleotide sequence ID" value="NZ_CP036261.1"/>
</dbReference>
<dbReference type="PANTHER" id="PTHR45947">
    <property type="entry name" value="SULFOQUINOVOSYL TRANSFERASE SQD2"/>
    <property type="match status" value="1"/>
</dbReference>
<sequence length="418" mass="46406">MKPNATPMRLLITTSTFPIHPDDGIPRFVLDLAQALSAHGDVRVLAPDAPGAATDEQIGDVHVHRFSYFWPRSRQRLAITNQRGMRDNLRGSLLAKLQAPCFLIRQAMVVRREVRRHRIDVVNAHWLVPQGLTTAWALKRMRQVKFVLHVHAGDVYMLQRLRIGRAIARYVIKRCDAVFADGSHVRDALHDLVGNDCGTILQPMGVDGARFATNTNAGPEDTIDKNLPARYILFVGRLVEKKGTIYLIRALKRLQQTHPGIGLVIAGFGPDEAALRQLTEELELTELVTFLGRQSHDQIVDLLHGCRVAAVPSIIDSRGETEGMPTVVVESLAAGVPVVGSRVNGIPDVIRHAENGWLCNEKDPADLAEKLQLALACDRPSMRTAAEATARNYDWQQVAGNYMRRIMQRCSHPLGSNL</sequence>
<evidence type="ECO:0000313" key="4">
    <source>
        <dbReference type="Proteomes" id="UP000319557"/>
    </source>
</evidence>
<dbReference type="Gene3D" id="3.40.50.2000">
    <property type="entry name" value="Glycogen Phosphorylase B"/>
    <property type="match status" value="2"/>
</dbReference>
<dbReference type="EMBL" id="CP036261">
    <property type="protein sequence ID" value="QDS91035.1"/>
    <property type="molecule type" value="Genomic_DNA"/>
</dbReference>
<gene>
    <name evidence="3" type="ORF">EC9_52540</name>
</gene>
<keyword evidence="3" id="KW-0328">Glycosyltransferase</keyword>
<evidence type="ECO:0000259" key="2">
    <source>
        <dbReference type="Pfam" id="PF13439"/>
    </source>
</evidence>